<evidence type="ECO:0000256" key="1">
    <source>
        <dbReference type="SAM" id="MobiDB-lite"/>
    </source>
</evidence>
<gene>
    <name evidence="2" type="ORF">OG398_22370</name>
</gene>
<dbReference type="EMBL" id="CP108313">
    <property type="protein sequence ID" value="WTW70808.1"/>
    <property type="molecule type" value="Genomic_DNA"/>
</dbReference>
<feature type="region of interest" description="Disordered" evidence="1">
    <location>
        <begin position="1"/>
        <end position="33"/>
    </location>
</feature>
<evidence type="ECO:0000313" key="2">
    <source>
        <dbReference type="EMBL" id="WTW70808.1"/>
    </source>
</evidence>
<accession>A0AAU2VWF0</accession>
<protein>
    <submittedName>
        <fullName evidence="2">Uncharacterized protein</fullName>
    </submittedName>
</protein>
<dbReference type="AlphaFoldDB" id="A0AAU2VWF0"/>
<proteinExistence type="predicted"/>
<organism evidence="2">
    <name type="scientific">Streptomyces sp. NBC_00008</name>
    <dbReference type="NCBI Taxonomy" id="2903610"/>
    <lineage>
        <taxon>Bacteria</taxon>
        <taxon>Bacillati</taxon>
        <taxon>Actinomycetota</taxon>
        <taxon>Actinomycetes</taxon>
        <taxon>Kitasatosporales</taxon>
        <taxon>Streptomycetaceae</taxon>
        <taxon>Streptomyces</taxon>
    </lineage>
</organism>
<name>A0AAU2VWF0_9ACTN</name>
<sequence length="256" mass="26814">MSTHRTTPAGTNGPAPAAPRAAGRSRPGFGLLGPRRDRHVLPVEQLAALRLPLGDDGVVAGVDAKGQPAVLGLFRPTQLDVVVIGSVWTAQVLALRTAGTGARVAVETARPQAWTGLAQAAGGGQQCMTVHDVKQVGPQGASVTSPVLVVRDCGMRPPRSRLATGPWQSVLTLMPFLGPTAPKLIENAGLVGIQRVSPEEAAVLGRILRLPQVQAEALPSLGDDMVLWCTTQHRKLVKLQPTDIEAGLLGVPRRLD</sequence>
<reference evidence="2" key="1">
    <citation type="submission" date="2022-10" db="EMBL/GenBank/DDBJ databases">
        <title>The complete genomes of actinobacterial strains from the NBC collection.</title>
        <authorList>
            <person name="Joergensen T.S."/>
            <person name="Alvarez Arevalo M."/>
            <person name="Sterndorff E.B."/>
            <person name="Faurdal D."/>
            <person name="Vuksanovic O."/>
            <person name="Mourched A.-S."/>
            <person name="Charusanti P."/>
            <person name="Shaw S."/>
            <person name="Blin K."/>
            <person name="Weber T."/>
        </authorList>
    </citation>
    <scope>NUCLEOTIDE SEQUENCE</scope>
    <source>
        <strain evidence="2">NBC_00008</strain>
    </source>
</reference>
<feature type="compositionally biased region" description="Low complexity" evidence="1">
    <location>
        <begin position="1"/>
        <end position="28"/>
    </location>
</feature>